<comment type="cofactor">
    <cofactor evidence="1">
        <name>Mg(2+)</name>
        <dbReference type="ChEBI" id="CHEBI:18420"/>
    </cofactor>
</comment>
<reference evidence="3 4" key="1">
    <citation type="submission" date="2015-01" db="EMBL/GenBank/DDBJ databases">
        <title>Vibrio sp. C1 JCM 19231 whole genome shotgun sequence.</title>
        <authorList>
            <person name="Sawabe T."/>
            <person name="Meirelles P."/>
            <person name="Feng G."/>
            <person name="Sayaka M."/>
            <person name="Hattori M."/>
            <person name="Ohkuma M."/>
        </authorList>
    </citation>
    <scope>NUCLEOTIDE SEQUENCE [LARGE SCALE GENOMIC DNA]</scope>
    <source>
        <strain evidence="4">JCM 19231</strain>
    </source>
</reference>
<keyword evidence="1" id="KW-0479">Metal-binding</keyword>
<dbReference type="Gene3D" id="3.40.980.10">
    <property type="entry name" value="MoaB/Mog-like domain"/>
    <property type="match status" value="1"/>
</dbReference>
<dbReference type="SUPFAM" id="SSF53218">
    <property type="entry name" value="Molybdenum cofactor biosynthesis proteins"/>
    <property type="match status" value="1"/>
</dbReference>
<dbReference type="EC" id="2.10.1.1" evidence="1"/>
<feature type="domain" description="MoaB/Mog" evidence="2">
    <location>
        <begin position="3"/>
        <end position="73"/>
    </location>
</feature>
<reference evidence="3 4" key="2">
    <citation type="submission" date="2015-01" db="EMBL/GenBank/DDBJ databases">
        <authorList>
            <consortium name="NBRP consortium"/>
            <person name="Sawabe T."/>
            <person name="Meirelles P."/>
            <person name="Feng G."/>
            <person name="Sayaka M."/>
            <person name="Hattori M."/>
            <person name="Ohkuma M."/>
        </authorList>
    </citation>
    <scope>NUCLEOTIDE SEQUENCE [LARGE SCALE GENOMIC DNA]</scope>
    <source>
        <strain evidence="4">JCM 19231</strain>
    </source>
</reference>
<evidence type="ECO:0000259" key="2">
    <source>
        <dbReference type="Pfam" id="PF00994"/>
    </source>
</evidence>
<name>A0A0B8P2G0_9VIBR</name>
<dbReference type="AlphaFoldDB" id="A0A0B8P2G0"/>
<evidence type="ECO:0000313" key="3">
    <source>
        <dbReference type="EMBL" id="GAM58782.1"/>
    </source>
</evidence>
<comment type="function">
    <text evidence="1">Catalyzes the insertion of molybdate into adenylated molybdopterin with the concomitant release of AMP.</text>
</comment>
<dbReference type="GO" id="GO:0006777">
    <property type="term" value="P:Mo-molybdopterin cofactor biosynthetic process"/>
    <property type="evidence" value="ECO:0007669"/>
    <property type="project" value="UniProtKB-UniRule"/>
</dbReference>
<comment type="catalytic activity">
    <reaction evidence="1">
        <text>adenylyl-molybdopterin + molybdate = Mo-molybdopterin + AMP + H(+)</text>
        <dbReference type="Rhea" id="RHEA:35047"/>
        <dbReference type="ChEBI" id="CHEBI:15378"/>
        <dbReference type="ChEBI" id="CHEBI:36264"/>
        <dbReference type="ChEBI" id="CHEBI:62727"/>
        <dbReference type="ChEBI" id="CHEBI:71302"/>
        <dbReference type="ChEBI" id="CHEBI:456215"/>
    </reaction>
</comment>
<dbReference type="UniPathway" id="UPA00344"/>
<comment type="similarity">
    <text evidence="1">Belongs to the MoeA family.</text>
</comment>
<dbReference type="InterPro" id="IPR038987">
    <property type="entry name" value="MoeA-like"/>
</dbReference>
<keyword evidence="1" id="KW-0808">Transferase</keyword>
<evidence type="ECO:0000313" key="4">
    <source>
        <dbReference type="Proteomes" id="UP000031671"/>
    </source>
</evidence>
<dbReference type="PANTHER" id="PTHR10192">
    <property type="entry name" value="MOLYBDOPTERIN BIOSYNTHESIS PROTEIN"/>
    <property type="match status" value="1"/>
</dbReference>
<comment type="caution">
    <text evidence="3">The sequence shown here is derived from an EMBL/GenBank/DDBJ whole genome shotgun (WGS) entry which is preliminary data.</text>
</comment>
<proteinExistence type="inferred from homology"/>
<accession>A0A0B8P2G0</accession>
<organism evidence="3 4">
    <name type="scientific">Vibrio ishigakensis</name>
    <dbReference type="NCBI Taxonomy" id="1481914"/>
    <lineage>
        <taxon>Bacteria</taxon>
        <taxon>Pseudomonadati</taxon>
        <taxon>Pseudomonadota</taxon>
        <taxon>Gammaproteobacteria</taxon>
        <taxon>Vibrionales</taxon>
        <taxon>Vibrionaceae</taxon>
        <taxon>Vibrio</taxon>
    </lineage>
</organism>
<dbReference type="PANTHER" id="PTHR10192:SF5">
    <property type="entry name" value="GEPHYRIN"/>
    <property type="match status" value="1"/>
</dbReference>
<gene>
    <name evidence="3" type="ORF">JCM19231_1989</name>
</gene>
<keyword evidence="1" id="KW-0501">Molybdenum cofactor biosynthesis</keyword>
<dbReference type="EMBL" id="BBRZ01000104">
    <property type="protein sequence ID" value="GAM58782.1"/>
    <property type="molecule type" value="Genomic_DNA"/>
</dbReference>
<keyword evidence="1" id="KW-0460">Magnesium</keyword>
<dbReference type="InterPro" id="IPR001453">
    <property type="entry name" value="MoaB/Mog_dom"/>
</dbReference>
<dbReference type="Proteomes" id="UP000031671">
    <property type="component" value="Unassembled WGS sequence"/>
</dbReference>
<sequence>MGLLENLNCEILDYGILEDKHEVIVEALSKASNEADVVLTSGGVSVGDADYVKDALESLGEINFWRINMRPGRLWRLVKSVTSLSLVFQEIQ</sequence>
<evidence type="ECO:0000256" key="1">
    <source>
        <dbReference type="RuleBase" id="RU365090"/>
    </source>
</evidence>
<dbReference type="InterPro" id="IPR036425">
    <property type="entry name" value="MoaB/Mog-like_dom_sf"/>
</dbReference>
<keyword evidence="1" id="KW-0500">Molybdenum</keyword>
<dbReference type="Pfam" id="PF00994">
    <property type="entry name" value="MoCF_biosynth"/>
    <property type="match status" value="1"/>
</dbReference>
<comment type="pathway">
    <text evidence="1">Cofactor biosynthesis; molybdopterin biosynthesis.</text>
</comment>
<protein>
    <recommendedName>
        <fullName evidence="1">Molybdopterin molybdenumtransferase</fullName>
        <ecNumber evidence="1">2.10.1.1</ecNumber>
    </recommendedName>
</protein>
<dbReference type="GO" id="GO:0046872">
    <property type="term" value="F:metal ion binding"/>
    <property type="evidence" value="ECO:0007669"/>
    <property type="project" value="UniProtKB-UniRule"/>
</dbReference>
<dbReference type="GO" id="GO:0005829">
    <property type="term" value="C:cytosol"/>
    <property type="evidence" value="ECO:0007669"/>
    <property type="project" value="TreeGrafter"/>
</dbReference>
<keyword evidence="4" id="KW-1185">Reference proteome</keyword>
<dbReference type="GO" id="GO:0061599">
    <property type="term" value="F:molybdopterin molybdotransferase activity"/>
    <property type="evidence" value="ECO:0007669"/>
    <property type="project" value="UniProtKB-UniRule"/>
</dbReference>